<protein>
    <submittedName>
        <fullName evidence="1">Uncharacterized protein</fullName>
    </submittedName>
</protein>
<sequence length="129" mass="14191">MGFFRKEITLTTSKSLKELATEFENFLVGQGWKTQSNISDTGAIIQARKGGILRDIVAADRALTFTFQSAGDGMVKVNVGIGKLLQNIAVTAVEVLLLSDLFLFVDVPEMLFTEHVEKELLNQLRAMAV</sequence>
<dbReference type="RefSeq" id="WP_188681814.1">
    <property type="nucleotide sequence ID" value="NZ_BMNY01000004.1"/>
</dbReference>
<name>A0AA37BSP1_9ARCH</name>
<organism evidence="1 2">
    <name type="scientific">Thermogymnomonas acidicola</name>
    <dbReference type="NCBI Taxonomy" id="399579"/>
    <lineage>
        <taxon>Archaea</taxon>
        <taxon>Methanobacteriati</taxon>
        <taxon>Thermoplasmatota</taxon>
        <taxon>Thermoplasmata</taxon>
        <taxon>Thermoplasmatales</taxon>
        <taxon>Thermogymnomonas</taxon>
    </lineage>
</organism>
<dbReference type="Proteomes" id="UP000632195">
    <property type="component" value="Unassembled WGS sequence"/>
</dbReference>
<dbReference type="EMBL" id="BMNY01000004">
    <property type="protein sequence ID" value="GGM79292.1"/>
    <property type="molecule type" value="Genomic_DNA"/>
</dbReference>
<reference evidence="1" key="1">
    <citation type="journal article" date="2014" name="Int. J. Syst. Evol. Microbiol.">
        <title>Complete genome sequence of Corynebacterium casei LMG S-19264T (=DSM 44701T), isolated from a smear-ripened cheese.</title>
        <authorList>
            <consortium name="US DOE Joint Genome Institute (JGI-PGF)"/>
            <person name="Walter F."/>
            <person name="Albersmeier A."/>
            <person name="Kalinowski J."/>
            <person name="Ruckert C."/>
        </authorList>
    </citation>
    <scope>NUCLEOTIDE SEQUENCE</scope>
    <source>
        <strain evidence="1">JCM 13583</strain>
    </source>
</reference>
<gene>
    <name evidence="1" type="ORF">GCM10007108_16890</name>
</gene>
<dbReference type="AlphaFoldDB" id="A0AA37BSP1"/>
<accession>A0AA37BSP1</accession>
<keyword evidence="2" id="KW-1185">Reference proteome</keyword>
<evidence type="ECO:0000313" key="2">
    <source>
        <dbReference type="Proteomes" id="UP000632195"/>
    </source>
</evidence>
<evidence type="ECO:0000313" key="1">
    <source>
        <dbReference type="EMBL" id="GGM79292.1"/>
    </source>
</evidence>
<comment type="caution">
    <text evidence="1">The sequence shown here is derived from an EMBL/GenBank/DDBJ whole genome shotgun (WGS) entry which is preliminary data.</text>
</comment>
<proteinExistence type="predicted"/>
<reference evidence="1" key="2">
    <citation type="submission" date="2022-09" db="EMBL/GenBank/DDBJ databases">
        <authorList>
            <person name="Sun Q."/>
            <person name="Ohkuma M."/>
        </authorList>
    </citation>
    <scope>NUCLEOTIDE SEQUENCE</scope>
    <source>
        <strain evidence="1">JCM 13583</strain>
    </source>
</reference>